<proteinExistence type="predicted"/>
<keyword evidence="3" id="KW-1185">Reference proteome</keyword>
<protein>
    <submittedName>
        <fullName evidence="2">Uncharacterized protein</fullName>
    </submittedName>
</protein>
<dbReference type="Proteomes" id="UP001341840">
    <property type="component" value="Unassembled WGS sequence"/>
</dbReference>
<reference evidence="2 3" key="1">
    <citation type="journal article" date="2023" name="Plants (Basel)">
        <title>Bridging the Gap: Combining Genomics and Transcriptomics Approaches to Understand Stylosanthes scabra, an Orphan Legume from the Brazilian Caatinga.</title>
        <authorList>
            <person name="Ferreira-Neto J.R.C."/>
            <person name="da Silva M.D."/>
            <person name="Binneck E."/>
            <person name="de Melo N.F."/>
            <person name="da Silva R.H."/>
            <person name="de Melo A.L.T.M."/>
            <person name="Pandolfi V."/>
            <person name="Bustamante F.O."/>
            <person name="Brasileiro-Vidal A.C."/>
            <person name="Benko-Iseppon A.M."/>
        </authorList>
    </citation>
    <scope>NUCLEOTIDE SEQUENCE [LARGE SCALE GENOMIC DNA]</scope>
    <source>
        <tissue evidence="2">Leaves</tissue>
    </source>
</reference>
<evidence type="ECO:0000313" key="3">
    <source>
        <dbReference type="Proteomes" id="UP001341840"/>
    </source>
</evidence>
<dbReference type="EMBL" id="JASCZI010151291">
    <property type="protein sequence ID" value="MED6171757.1"/>
    <property type="molecule type" value="Genomic_DNA"/>
</dbReference>
<comment type="caution">
    <text evidence="2">The sequence shown here is derived from an EMBL/GenBank/DDBJ whole genome shotgun (WGS) entry which is preliminary data.</text>
</comment>
<sequence length="153" mass="17932">MVGIAEDIIVRVGQLSIPTDFHVIRTAKNNNRSNPQKYFSPHCHLYLKKKAFIKLGRRNLWEKSSKKKLRIRQLLLRKRRNKRPPPQLKEASRKRRLQGSEEEEARKRKEERNAELNCTSFKDLLGKLKRINSAIVKNGGIGVHLVDDNSKWK</sequence>
<evidence type="ECO:0000256" key="1">
    <source>
        <dbReference type="SAM" id="MobiDB-lite"/>
    </source>
</evidence>
<gene>
    <name evidence="2" type="ORF">PIB30_043726</name>
</gene>
<feature type="compositionally biased region" description="Basic and acidic residues" evidence="1">
    <location>
        <begin position="104"/>
        <end position="113"/>
    </location>
</feature>
<evidence type="ECO:0000313" key="2">
    <source>
        <dbReference type="EMBL" id="MED6171757.1"/>
    </source>
</evidence>
<feature type="region of interest" description="Disordered" evidence="1">
    <location>
        <begin position="73"/>
        <end position="113"/>
    </location>
</feature>
<organism evidence="2 3">
    <name type="scientific">Stylosanthes scabra</name>
    <dbReference type="NCBI Taxonomy" id="79078"/>
    <lineage>
        <taxon>Eukaryota</taxon>
        <taxon>Viridiplantae</taxon>
        <taxon>Streptophyta</taxon>
        <taxon>Embryophyta</taxon>
        <taxon>Tracheophyta</taxon>
        <taxon>Spermatophyta</taxon>
        <taxon>Magnoliopsida</taxon>
        <taxon>eudicotyledons</taxon>
        <taxon>Gunneridae</taxon>
        <taxon>Pentapetalae</taxon>
        <taxon>rosids</taxon>
        <taxon>fabids</taxon>
        <taxon>Fabales</taxon>
        <taxon>Fabaceae</taxon>
        <taxon>Papilionoideae</taxon>
        <taxon>50 kb inversion clade</taxon>
        <taxon>dalbergioids sensu lato</taxon>
        <taxon>Dalbergieae</taxon>
        <taxon>Pterocarpus clade</taxon>
        <taxon>Stylosanthes</taxon>
    </lineage>
</organism>
<name>A0ABU6VE61_9FABA</name>
<accession>A0ABU6VE61</accession>
<feature type="compositionally biased region" description="Basic residues" evidence="1">
    <location>
        <begin position="73"/>
        <end position="83"/>
    </location>
</feature>